<organism evidence="2 3">
    <name type="scientific">candidate division WWE3 bacterium RBG_19FT_COMBO_34_6</name>
    <dbReference type="NCBI Taxonomy" id="1802612"/>
    <lineage>
        <taxon>Bacteria</taxon>
        <taxon>Katanobacteria</taxon>
    </lineage>
</organism>
<comment type="caution">
    <text evidence="2">The sequence shown here is derived from an EMBL/GenBank/DDBJ whole genome shotgun (WGS) entry which is preliminary data.</text>
</comment>
<feature type="transmembrane region" description="Helical" evidence="1">
    <location>
        <begin position="49"/>
        <end position="77"/>
    </location>
</feature>
<name>A0A1F4UKK2_UNCKA</name>
<gene>
    <name evidence="2" type="ORF">A2V49_00850</name>
</gene>
<sequence length="205" mass="23656">MFKILATLKDKLSHINAKTWHYQATLLIFGKKAEGKACTYYWFKLPLSLIVLLIVAIIAVFFLSIRGLIILLAWFFGYRFRGEFLDMDNGVTSSWSYTDYKERKNGSSYKIAPWELLIFPFAVWLVWLLAIVHPNIGITILIGLGVLTAVTILIYFFTASLKFPLVVQARNNVKAAWDRVCPTLVIENKEEVEREMNIKVNKVFR</sequence>
<reference evidence="2 3" key="1">
    <citation type="journal article" date="2016" name="Nat. Commun.">
        <title>Thousands of microbial genomes shed light on interconnected biogeochemical processes in an aquifer system.</title>
        <authorList>
            <person name="Anantharaman K."/>
            <person name="Brown C.T."/>
            <person name="Hug L.A."/>
            <person name="Sharon I."/>
            <person name="Castelle C.J."/>
            <person name="Probst A.J."/>
            <person name="Thomas B.C."/>
            <person name="Singh A."/>
            <person name="Wilkins M.J."/>
            <person name="Karaoz U."/>
            <person name="Brodie E.L."/>
            <person name="Williams K.H."/>
            <person name="Hubbard S.S."/>
            <person name="Banfield J.F."/>
        </authorList>
    </citation>
    <scope>NUCLEOTIDE SEQUENCE [LARGE SCALE GENOMIC DNA]</scope>
</reference>
<feature type="transmembrane region" description="Helical" evidence="1">
    <location>
        <begin position="111"/>
        <end position="130"/>
    </location>
</feature>
<evidence type="ECO:0000313" key="3">
    <source>
        <dbReference type="Proteomes" id="UP000178615"/>
    </source>
</evidence>
<feature type="transmembrane region" description="Helical" evidence="1">
    <location>
        <begin position="136"/>
        <end position="157"/>
    </location>
</feature>
<evidence type="ECO:0000256" key="1">
    <source>
        <dbReference type="SAM" id="Phobius"/>
    </source>
</evidence>
<protein>
    <recommendedName>
        <fullName evidence="4">Golgi apparatus membrane protein TVP23</fullName>
    </recommendedName>
</protein>
<keyword evidence="1" id="KW-0812">Transmembrane</keyword>
<evidence type="ECO:0008006" key="4">
    <source>
        <dbReference type="Google" id="ProtNLM"/>
    </source>
</evidence>
<dbReference type="EMBL" id="MEUV01000042">
    <property type="protein sequence ID" value="OGC45340.1"/>
    <property type="molecule type" value="Genomic_DNA"/>
</dbReference>
<dbReference type="Proteomes" id="UP000178615">
    <property type="component" value="Unassembled WGS sequence"/>
</dbReference>
<proteinExistence type="predicted"/>
<accession>A0A1F4UKK2</accession>
<dbReference type="AlphaFoldDB" id="A0A1F4UKK2"/>
<evidence type="ECO:0000313" key="2">
    <source>
        <dbReference type="EMBL" id="OGC45340.1"/>
    </source>
</evidence>
<keyword evidence="1" id="KW-0472">Membrane</keyword>
<keyword evidence="1" id="KW-1133">Transmembrane helix</keyword>